<name>R9L1K4_9ACTN</name>
<dbReference type="GeneID" id="82190192"/>
<dbReference type="STRING" id="1235794.C811_00586"/>
<reference evidence="1 2" key="1">
    <citation type="submission" date="2013-04" db="EMBL/GenBank/DDBJ databases">
        <title>The Genome Sequence of Enterorhabdus caecimuris B7.</title>
        <authorList>
            <consortium name="The Broad Institute Genomics Platform"/>
            <consortium name="The Broad Institute Genome Sequencing Center for Infectious Disease"/>
            <person name="Earl A."/>
            <person name="Xavier R."/>
            <person name="Elson C."/>
            <person name="Duck W."/>
            <person name="Walker B."/>
            <person name="Young S."/>
            <person name="Zeng Q."/>
            <person name="Gargeya S."/>
            <person name="Fitzgerald M."/>
            <person name="Haas B."/>
            <person name="Abouelleil A."/>
            <person name="Allen A.W."/>
            <person name="Alvarado L."/>
            <person name="Arachchi H.M."/>
            <person name="Berlin A.M."/>
            <person name="Chapman S.B."/>
            <person name="Gainer-Dewar J."/>
            <person name="Goldberg J."/>
            <person name="Griggs A."/>
            <person name="Gujja S."/>
            <person name="Hansen M."/>
            <person name="Howarth C."/>
            <person name="Imamovic A."/>
            <person name="Ireland A."/>
            <person name="Larimer J."/>
            <person name="McCowan C."/>
            <person name="Murphy C."/>
            <person name="Pearson M."/>
            <person name="Poon T.W."/>
            <person name="Priest M."/>
            <person name="Roberts A."/>
            <person name="Saif S."/>
            <person name="Shea T."/>
            <person name="Sisk P."/>
            <person name="Sykes S."/>
            <person name="Wortman J."/>
            <person name="Nusbaum C."/>
            <person name="Birren B."/>
        </authorList>
    </citation>
    <scope>NUCLEOTIDE SEQUENCE [LARGE SCALE GENOMIC DNA]</scope>
    <source>
        <strain evidence="1 2">B7</strain>
    </source>
</reference>
<dbReference type="AlphaFoldDB" id="R9L1K4"/>
<protein>
    <submittedName>
        <fullName evidence="1">Uncharacterized protein</fullName>
    </submittedName>
</protein>
<dbReference type="RefSeq" id="WP_016308814.1">
    <property type="nucleotide sequence ID" value="NZ_KE159646.1"/>
</dbReference>
<comment type="caution">
    <text evidence="1">The sequence shown here is derived from an EMBL/GenBank/DDBJ whole genome shotgun (WGS) entry which is preliminary data.</text>
</comment>
<accession>R9L1K4</accession>
<evidence type="ECO:0000313" key="1">
    <source>
        <dbReference type="EMBL" id="EOS52550.1"/>
    </source>
</evidence>
<keyword evidence="2" id="KW-1185">Reference proteome</keyword>
<gene>
    <name evidence="1" type="ORF">C811_00586</name>
</gene>
<evidence type="ECO:0000313" key="2">
    <source>
        <dbReference type="Proteomes" id="UP000014204"/>
    </source>
</evidence>
<sequence>MTPINGDELDAVLDGLAAALGSNDNGKRSWRGFLATMNFYRSSGGRLYAIRRPQIVKTVYISPDEKRPDSEEEARSTWIDLNLEHARDTLPSLQEGVLVPFNAVDGRELFCEFRGMPRHTGECTALASSVDWSELVQEAAGIYRQFSRKLSRAWERYGSLIALPQAR</sequence>
<dbReference type="HOGENOM" id="CLU_1591962_0_0_11"/>
<proteinExistence type="predicted"/>
<dbReference type="EMBL" id="ASSY01000005">
    <property type="protein sequence ID" value="EOS52550.1"/>
    <property type="molecule type" value="Genomic_DNA"/>
</dbReference>
<organism evidence="1 2">
    <name type="scientific">Adlercreutzia caecimuris B7</name>
    <dbReference type="NCBI Taxonomy" id="1235794"/>
    <lineage>
        <taxon>Bacteria</taxon>
        <taxon>Bacillati</taxon>
        <taxon>Actinomycetota</taxon>
        <taxon>Coriobacteriia</taxon>
        <taxon>Eggerthellales</taxon>
        <taxon>Eggerthellaceae</taxon>
        <taxon>Adlercreutzia</taxon>
    </lineage>
</organism>
<dbReference type="Proteomes" id="UP000014204">
    <property type="component" value="Unassembled WGS sequence"/>
</dbReference>